<gene>
    <name evidence="2" type="ORF">CHYS00102_LOCUS26403</name>
    <name evidence="3" type="ORF">CHYS00102_LOCUS26405</name>
    <name evidence="4" type="ORF">CHYS00102_LOCUS26406</name>
    <name evidence="5" type="ORF">CHYS00102_LOCUS26407</name>
</gene>
<dbReference type="EMBL" id="HBFR01036200">
    <property type="protein sequence ID" value="CAD8899191.1"/>
    <property type="molecule type" value="Transcribed_RNA"/>
</dbReference>
<evidence type="ECO:0000313" key="2">
    <source>
        <dbReference type="EMBL" id="CAD8899187.1"/>
    </source>
</evidence>
<dbReference type="EMBL" id="HBFR01036198">
    <property type="protein sequence ID" value="CAD8899190.1"/>
    <property type="molecule type" value="Transcribed_RNA"/>
</dbReference>
<name>A0A6U5L1D1_9STRA</name>
<dbReference type="EMBL" id="HBFR01036195">
    <property type="protein sequence ID" value="CAD8899187.1"/>
    <property type="molecule type" value="Transcribed_RNA"/>
</dbReference>
<feature type="domain" description="AB hydrolase-1" evidence="1">
    <location>
        <begin position="15"/>
        <end position="208"/>
    </location>
</feature>
<dbReference type="Gene3D" id="3.40.50.1820">
    <property type="entry name" value="alpha/beta hydrolase"/>
    <property type="match status" value="1"/>
</dbReference>
<reference evidence="3" key="1">
    <citation type="submission" date="2021-01" db="EMBL/GenBank/DDBJ databases">
        <authorList>
            <person name="Corre E."/>
            <person name="Pelletier E."/>
            <person name="Niang G."/>
            <person name="Scheremetjew M."/>
            <person name="Finn R."/>
            <person name="Kale V."/>
            <person name="Holt S."/>
            <person name="Cochrane G."/>
            <person name="Meng A."/>
            <person name="Brown T."/>
            <person name="Cohen L."/>
        </authorList>
    </citation>
    <scope>NUCLEOTIDE SEQUENCE</scope>
    <source>
        <strain evidence="3">308</strain>
    </source>
</reference>
<accession>A0A6U5L1D1</accession>
<evidence type="ECO:0000259" key="1">
    <source>
        <dbReference type="Pfam" id="PF00561"/>
    </source>
</evidence>
<protein>
    <recommendedName>
        <fullName evidence="1">AB hydrolase-1 domain-containing protein</fullName>
    </recommendedName>
</protein>
<dbReference type="InterPro" id="IPR000073">
    <property type="entry name" value="AB_hydrolase_1"/>
</dbReference>
<dbReference type="SUPFAM" id="SSF53474">
    <property type="entry name" value="alpha/beta-Hydrolases"/>
    <property type="match status" value="1"/>
</dbReference>
<sequence>MPDYHKSSLSRFWGYSFADTVAALGAVIEPHYKRGSPVHLVGHDWGSYFCQLYVKKFPASVSKLVLLDVGKETVTNIKDFKLVASLVRFSYMSWLAFCFIVSRLSSSISKVLIYIYPWNLVGPCPYETDVPWVDFPAFATYPYFQLFLNLITLETVPYESSVPQLYLFGKRKRTNFHGDSYLEYLSQHNECSFKEFKNDGHWLHWTSPSDVTAEMQKFLF</sequence>
<dbReference type="Pfam" id="PF00561">
    <property type="entry name" value="Abhydrolase_1"/>
    <property type="match status" value="1"/>
</dbReference>
<proteinExistence type="predicted"/>
<organism evidence="3">
    <name type="scientific">Corethron hystrix</name>
    <dbReference type="NCBI Taxonomy" id="216773"/>
    <lineage>
        <taxon>Eukaryota</taxon>
        <taxon>Sar</taxon>
        <taxon>Stramenopiles</taxon>
        <taxon>Ochrophyta</taxon>
        <taxon>Bacillariophyta</taxon>
        <taxon>Coscinodiscophyceae</taxon>
        <taxon>Corethrophycidae</taxon>
        <taxon>Corethrales</taxon>
        <taxon>Corethraceae</taxon>
        <taxon>Corethron</taxon>
    </lineage>
</organism>
<evidence type="ECO:0000313" key="3">
    <source>
        <dbReference type="EMBL" id="CAD8899189.1"/>
    </source>
</evidence>
<dbReference type="AlphaFoldDB" id="A0A6U5L1D1"/>
<evidence type="ECO:0000313" key="4">
    <source>
        <dbReference type="EMBL" id="CAD8899190.1"/>
    </source>
</evidence>
<dbReference type="InterPro" id="IPR029058">
    <property type="entry name" value="AB_hydrolase_fold"/>
</dbReference>
<dbReference type="EMBL" id="HBFR01036197">
    <property type="protein sequence ID" value="CAD8899189.1"/>
    <property type="molecule type" value="Transcribed_RNA"/>
</dbReference>
<evidence type="ECO:0000313" key="5">
    <source>
        <dbReference type="EMBL" id="CAD8899191.1"/>
    </source>
</evidence>